<reference evidence="2" key="1">
    <citation type="submission" date="2014-11" db="EMBL/GenBank/DDBJ databases">
        <authorList>
            <person name="Amaro Gonzalez C."/>
        </authorList>
    </citation>
    <scope>NUCLEOTIDE SEQUENCE</scope>
</reference>
<keyword evidence="1" id="KW-0472">Membrane</keyword>
<dbReference type="EMBL" id="GBXM01033681">
    <property type="protein sequence ID" value="JAH74896.1"/>
    <property type="molecule type" value="Transcribed_RNA"/>
</dbReference>
<name>A0A0E9VA55_ANGAN</name>
<feature type="transmembrane region" description="Helical" evidence="1">
    <location>
        <begin position="12"/>
        <end position="37"/>
    </location>
</feature>
<sequence>MNKSKIGLLREYMFDAEVMYSMCILTNSAVPVLYHVFYVQPVLFRLAHIHAMK</sequence>
<dbReference type="AlphaFoldDB" id="A0A0E9VA55"/>
<proteinExistence type="predicted"/>
<organism evidence="2">
    <name type="scientific">Anguilla anguilla</name>
    <name type="common">European freshwater eel</name>
    <name type="synonym">Muraena anguilla</name>
    <dbReference type="NCBI Taxonomy" id="7936"/>
    <lineage>
        <taxon>Eukaryota</taxon>
        <taxon>Metazoa</taxon>
        <taxon>Chordata</taxon>
        <taxon>Craniata</taxon>
        <taxon>Vertebrata</taxon>
        <taxon>Euteleostomi</taxon>
        <taxon>Actinopterygii</taxon>
        <taxon>Neopterygii</taxon>
        <taxon>Teleostei</taxon>
        <taxon>Anguilliformes</taxon>
        <taxon>Anguillidae</taxon>
        <taxon>Anguilla</taxon>
    </lineage>
</organism>
<reference evidence="2" key="2">
    <citation type="journal article" date="2015" name="Fish Shellfish Immunol.">
        <title>Early steps in the European eel (Anguilla anguilla)-Vibrio vulnificus interaction in the gills: Role of the RtxA13 toxin.</title>
        <authorList>
            <person name="Callol A."/>
            <person name="Pajuelo D."/>
            <person name="Ebbesson L."/>
            <person name="Teles M."/>
            <person name="MacKenzie S."/>
            <person name="Amaro C."/>
        </authorList>
    </citation>
    <scope>NUCLEOTIDE SEQUENCE</scope>
</reference>
<evidence type="ECO:0000256" key="1">
    <source>
        <dbReference type="SAM" id="Phobius"/>
    </source>
</evidence>
<keyword evidence="1" id="KW-0812">Transmembrane</keyword>
<accession>A0A0E9VA55</accession>
<evidence type="ECO:0000313" key="2">
    <source>
        <dbReference type="EMBL" id="JAH74896.1"/>
    </source>
</evidence>
<protein>
    <submittedName>
        <fullName evidence="2">Uncharacterized protein</fullName>
    </submittedName>
</protein>
<keyword evidence="1" id="KW-1133">Transmembrane helix</keyword>